<dbReference type="OrthoDB" id="5686709at2"/>
<comment type="caution">
    <text evidence="1">The sequence shown here is derived from an EMBL/GenBank/DDBJ whole genome shotgun (WGS) entry which is preliminary data.</text>
</comment>
<dbReference type="EMBL" id="MLHH01000004">
    <property type="protein sequence ID" value="OOF37366.1"/>
    <property type="molecule type" value="Genomic_DNA"/>
</dbReference>
<reference evidence="1 2" key="1">
    <citation type="submission" date="2016-10" db="EMBL/GenBank/DDBJ databases">
        <title>Rodentibacter gen. nov. and new species.</title>
        <authorList>
            <person name="Christensen H."/>
        </authorList>
    </citation>
    <scope>NUCLEOTIDE SEQUENCE [LARGE SCALE GENOMIC DNA]</scope>
    <source>
        <strain evidence="1 2">Ac69</strain>
    </source>
</reference>
<proteinExistence type="predicted"/>
<name>A0A1V3IB21_9PAST</name>
<keyword evidence="2" id="KW-1185">Reference proteome</keyword>
<evidence type="ECO:0008006" key="3">
    <source>
        <dbReference type="Google" id="ProtNLM"/>
    </source>
</evidence>
<dbReference type="RefSeq" id="WP_077426540.1">
    <property type="nucleotide sequence ID" value="NZ_MLHH01000004.1"/>
</dbReference>
<protein>
    <recommendedName>
        <fullName evidence="3">DUF4440 domain-containing protein</fullName>
    </recommendedName>
</protein>
<dbReference type="InterPro" id="IPR032710">
    <property type="entry name" value="NTF2-like_dom_sf"/>
</dbReference>
<gene>
    <name evidence="1" type="ORF">BKK48_02015</name>
</gene>
<organism evidence="1 2">
    <name type="scientific">Rodentibacter heidelbergensis</name>
    <dbReference type="NCBI Taxonomy" id="1908258"/>
    <lineage>
        <taxon>Bacteria</taxon>
        <taxon>Pseudomonadati</taxon>
        <taxon>Pseudomonadota</taxon>
        <taxon>Gammaproteobacteria</taxon>
        <taxon>Pasteurellales</taxon>
        <taxon>Pasteurellaceae</taxon>
        <taxon>Rodentibacter</taxon>
    </lineage>
</organism>
<dbReference type="Gene3D" id="3.10.450.50">
    <property type="match status" value="1"/>
</dbReference>
<dbReference type="STRING" id="1908258.BKK48_02015"/>
<sequence length="158" mass="18613">MKLRHVFFSLLLSLAISAIAIAPALYDMRNRDSEQLELAQLYTQLVIALENENYLKLDQLLADDFVLTVIRNGKRERFTKADWLKNLKDGVLYYDMLKAIKVLPIGKDRLTATYDLKASFFGEQVEAMRLKMYFRTRMNEGQRQINRMWINWDKNQGN</sequence>
<evidence type="ECO:0000313" key="2">
    <source>
        <dbReference type="Proteomes" id="UP000189437"/>
    </source>
</evidence>
<dbReference type="AlphaFoldDB" id="A0A1V3IB21"/>
<dbReference type="Proteomes" id="UP000189437">
    <property type="component" value="Unassembled WGS sequence"/>
</dbReference>
<evidence type="ECO:0000313" key="1">
    <source>
        <dbReference type="EMBL" id="OOF37366.1"/>
    </source>
</evidence>
<dbReference type="SUPFAM" id="SSF54427">
    <property type="entry name" value="NTF2-like"/>
    <property type="match status" value="1"/>
</dbReference>
<accession>A0A1V3IB21</accession>